<keyword evidence="1" id="KW-1133">Transmembrane helix</keyword>
<keyword evidence="1" id="KW-0812">Transmembrane</keyword>
<dbReference type="RefSeq" id="WP_169579956.1">
    <property type="nucleotide sequence ID" value="NZ_CP051480.1"/>
</dbReference>
<keyword evidence="1" id="KW-0472">Membrane</keyword>
<protein>
    <submittedName>
        <fullName evidence="2">Uncharacterized protein</fullName>
    </submittedName>
</protein>
<evidence type="ECO:0000313" key="2">
    <source>
        <dbReference type="EMBL" id="QJG66125.1"/>
    </source>
</evidence>
<reference evidence="2 3" key="1">
    <citation type="submission" date="2020-04" db="EMBL/GenBank/DDBJ databases">
        <title>Novel Mycoplasma species detected in Phocoena phocoena (harbor porpoise) from the USA.</title>
        <authorList>
            <person name="Volokhov D.V."/>
        </authorList>
    </citation>
    <scope>NUCLEOTIDE SEQUENCE [LARGE SCALE GENOMIC DNA]</scope>
    <source>
        <strain evidence="2 3">C264-NAS</strain>
    </source>
</reference>
<keyword evidence="3" id="KW-1185">Reference proteome</keyword>
<evidence type="ECO:0000256" key="1">
    <source>
        <dbReference type="SAM" id="Phobius"/>
    </source>
</evidence>
<gene>
    <name evidence="2" type="ORF">HGG64_00040</name>
</gene>
<organism evidence="2 3">
    <name type="scientific">Mycoplasma phocoeninasale</name>
    <dbReference type="NCBI Taxonomy" id="2726117"/>
    <lineage>
        <taxon>Bacteria</taxon>
        <taxon>Bacillati</taxon>
        <taxon>Mycoplasmatota</taxon>
        <taxon>Mollicutes</taxon>
        <taxon>Mycoplasmataceae</taxon>
        <taxon>Mycoplasma</taxon>
    </lineage>
</organism>
<proteinExistence type="predicted"/>
<dbReference type="AlphaFoldDB" id="A0A858U4C9"/>
<sequence>MEIAKKRKSLIVFGSILTPIAIAGSIGGAIYFVIRNTRRIRKVYWSPEDFLKKAKADLLPNQLVESFTPKTLYDNFNSQRKIANIAIEEYDKLHPEIKNYIKSNSNKQRNLMSNGINIKKLLKDRPKPFDANKFLSEKLKNNLNFDDVKFLDFRYSDIELTDNPQELKVHYEVFLNYEFAAGNFETSAQKGTPDSKYYYASSKVIKIISKNEKWDLGTIFYQNLELLSNDFKNVINEKPKDPQWFDSEEFQMKIFKIFEDAAIKYDSFPDIYPKEDFDIVSSLEKGSNSYVKWNPVKGLNSLTITYRYINKKNNEIKSEIRKKNFVVLNA</sequence>
<feature type="transmembrane region" description="Helical" evidence="1">
    <location>
        <begin position="12"/>
        <end position="34"/>
    </location>
</feature>
<name>A0A858U4C9_9MOLU</name>
<dbReference type="Proteomes" id="UP000501728">
    <property type="component" value="Chromosome"/>
</dbReference>
<evidence type="ECO:0000313" key="3">
    <source>
        <dbReference type="Proteomes" id="UP000501728"/>
    </source>
</evidence>
<dbReference type="KEGG" id="mphn:HGG64_00040"/>
<dbReference type="EMBL" id="CP051480">
    <property type="protein sequence ID" value="QJG66125.1"/>
    <property type="molecule type" value="Genomic_DNA"/>
</dbReference>
<accession>A0A858U4C9</accession>